<keyword evidence="2" id="KW-0521">NADP</keyword>
<sequence>MLCGKPFKPNYDSRNRDLPHALDEDGYIKRMSWCDLPSDVIMTKGLYKFVQTAISEQKRSKKNCETGLTKTGRTYVLVNKEIEAEIADDEWWAANQHMLLLERIGLAITSILLLRPDTTVIATIRTPSTPTTTLTSLTVAGGSKLLIVPLDFSNPSSSAEKFSAFLDTLTKVHGISHINTIIANAGVGSSFLSSKDTPLSSLTEYYETNTLGPILLYQTLYSLLTAKIQDEGDEERKFVLISSSLGSIGAMEGAVPSLAYGVSKAAANYFVRKVHFEEKGIVAIAVHPGWVKTSNGQAFADSIGVEEPPMTVEESAKGVLEQIDNATKATTSGSFLSYDGTDLPW</sequence>
<dbReference type="PROSITE" id="PS00061">
    <property type="entry name" value="ADH_SHORT"/>
    <property type="match status" value="1"/>
</dbReference>
<dbReference type="InterPro" id="IPR051468">
    <property type="entry name" value="Fungal_SecMetab_SDRs"/>
</dbReference>
<dbReference type="Proteomes" id="UP000664132">
    <property type="component" value="Unassembled WGS sequence"/>
</dbReference>
<dbReference type="GO" id="GO:0016491">
    <property type="term" value="F:oxidoreductase activity"/>
    <property type="evidence" value="ECO:0007669"/>
    <property type="project" value="TreeGrafter"/>
</dbReference>
<dbReference type="InterPro" id="IPR020904">
    <property type="entry name" value="Sc_DH/Rdtase_CS"/>
</dbReference>
<dbReference type="Gene3D" id="3.40.50.720">
    <property type="entry name" value="NAD(P)-binding Rossmann-like Domain"/>
    <property type="match status" value="1"/>
</dbReference>
<dbReference type="Pfam" id="PF00106">
    <property type="entry name" value="adh_short"/>
    <property type="match status" value="1"/>
</dbReference>
<dbReference type="GO" id="GO:0005737">
    <property type="term" value="C:cytoplasm"/>
    <property type="evidence" value="ECO:0007669"/>
    <property type="project" value="TreeGrafter"/>
</dbReference>
<evidence type="ECO:0000256" key="1">
    <source>
        <dbReference type="ARBA" id="ARBA00006484"/>
    </source>
</evidence>
<gene>
    <name evidence="3" type="ORF">IFR04_009602</name>
</gene>
<dbReference type="SUPFAM" id="SSF51735">
    <property type="entry name" value="NAD(P)-binding Rossmann-fold domains"/>
    <property type="match status" value="1"/>
</dbReference>
<dbReference type="OrthoDB" id="9876299at2759"/>
<dbReference type="EMBL" id="JAFJYH010000160">
    <property type="protein sequence ID" value="KAG4417232.1"/>
    <property type="molecule type" value="Genomic_DNA"/>
</dbReference>
<dbReference type="InterPro" id="IPR002347">
    <property type="entry name" value="SDR_fam"/>
</dbReference>
<dbReference type="AlphaFoldDB" id="A0A8H7TCM5"/>
<accession>A0A8H7TCM5</accession>
<evidence type="ECO:0008006" key="5">
    <source>
        <dbReference type="Google" id="ProtNLM"/>
    </source>
</evidence>
<keyword evidence="4" id="KW-1185">Reference proteome</keyword>
<evidence type="ECO:0000256" key="2">
    <source>
        <dbReference type="ARBA" id="ARBA00022857"/>
    </source>
</evidence>
<dbReference type="PANTHER" id="PTHR43544:SF26">
    <property type="entry name" value="SHORT CHAIN DEHYDROGENASE_REDUCTASE FAMILY OXIDOREDUCTASE (JCVI)"/>
    <property type="match status" value="1"/>
</dbReference>
<comment type="caution">
    <text evidence="3">The sequence shown here is derived from an EMBL/GenBank/DDBJ whole genome shotgun (WGS) entry which is preliminary data.</text>
</comment>
<comment type="similarity">
    <text evidence="1">Belongs to the short-chain dehydrogenases/reductases (SDR) family.</text>
</comment>
<name>A0A8H7TCM5_9HELO</name>
<proteinExistence type="inferred from homology"/>
<reference evidence="3" key="1">
    <citation type="submission" date="2021-02" db="EMBL/GenBank/DDBJ databases">
        <title>Genome sequence Cadophora malorum strain M34.</title>
        <authorList>
            <person name="Stefanovic E."/>
            <person name="Vu D."/>
            <person name="Scully C."/>
            <person name="Dijksterhuis J."/>
            <person name="Roader J."/>
            <person name="Houbraken J."/>
        </authorList>
    </citation>
    <scope>NUCLEOTIDE SEQUENCE</scope>
    <source>
        <strain evidence="3">M34</strain>
    </source>
</reference>
<organism evidence="3 4">
    <name type="scientific">Cadophora malorum</name>
    <dbReference type="NCBI Taxonomy" id="108018"/>
    <lineage>
        <taxon>Eukaryota</taxon>
        <taxon>Fungi</taxon>
        <taxon>Dikarya</taxon>
        <taxon>Ascomycota</taxon>
        <taxon>Pezizomycotina</taxon>
        <taxon>Leotiomycetes</taxon>
        <taxon>Helotiales</taxon>
        <taxon>Ploettnerulaceae</taxon>
        <taxon>Cadophora</taxon>
    </lineage>
</organism>
<protein>
    <recommendedName>
        <fullName evidence="5">NAD(P)-binding protein</fullName>
    </recommendedName>
</protein>
<dbReference type="InterPro" id="IPR036291">
    <property type="entry name" value="NAD(P)-bd_dom_sf"/>
</dbReference>
<evidence type="ECO:0000313" key="3">
    <source>
        <dbReference type="EMBL" id="KAG4417232.1"/>
    </source>
</evidence>
<dbReference type="PANTHER" id="PTHR43544">
    <property type="entry name" value="SHORT-CHAIN DEHYDROGENASE/REDUCTASE"/>
    <property type="match status" value="1"/>
</dbReference>
<dbReference type="CDD" id="cd05325">
    <property type="entry name" value="carb_red_sniffer_like_SDR_c"/>
    <property type="match status" value="1"/>
</dbReference>
<evidence type="ECO:0000313" key="4">
    <source>
        <dbReference type="Proteomes" id="UP000664132"/>
    </source>
</evidence>